<dbReference type="PANTHER" id="PTHR10746">
    <property type="entry name" value="50S RIBOSOMAL PROTEIN L4"/>
    <property type="match status" value="1"/>
</dbReference>
<keyword evidence="2 6" id="KW-0689">Ribosomal protein</keyword>
<evidence type="ECO:0000256" key="4">
    <source>
        <dbReference type="ARBA" id="ARBA00035244"/>
    </source>
</evidence>
<dbReference type="InterPro" id="IPR013005">
    <property type="entry name" value="Ribosomal_uL4-like"/>
</dbReference>
<dbReference type="GO" id="GO:1990904">
    <property type="term" value="C:ribonucleoprotein complex"/>
    <property type="evidence" value="ECO:0007669"/>
    <property type="project" value="UniProtKB-KW"/>
</dbReference>
<comment type="similarity">
    <text evidence="1">Belongs to the universal ribosomal protein uL4 family.</text>
</comment>
<evidence type="ECO:0000313" key="6">
    <source>
        <dbReference type="EMBL" id="HHR91943.1"/>
    </source>
</evidence>
<dbReference type="SUPFAM" id="SSF52166">
    <property type="entry name" value="Ribosomal protein L4"/>
    <property type="match status" value="1"/>
</dbReference>
<reference evidence="6" key="1">
    <citation type="journal article" date="2020" name="mSystems">
        <title>Genome- and Community-Level Interaction Insights into Carbon Utilization and Element Cycling Functions of Hydrothermarchaeota in Hydrothermal Sediment.</title>
        <authorList>
            <person name="Zhou Z."/>
            <person name="Liu Y."/>
            <person name="Xu W."/>
            <person name="Pan J."/>
            <person name="Luo Z.H."/>
            <person name="Li M."/>
        </authorList>
    </citation>
    <scope>NUCLEOTIDE SEQUENCE [LARGE SCALE GENOMIC DNA]</scope>
    <source>
        <strain evidence="6">SpSt-1042</strain>
    </source>
</reference>
<dbReference type="GO" id="GO:0006412">
    <property type="term" value="P:translation"/>
    <property type="evidence" value="ECO:0007669"/>
    <property type="project" value="InterPro"/>
</dbReference>
<keyword evidence="3" id="KW-0687">Ribonucleoprotein</keyword>
<evidence type="ECO:0000256" key="1">
    <source>
        <dbReference type="ARBA" id="ARBA00010528"/>
    </source>
</evidence>
<dbReference type="EMBL" id="DRVY01000012">
    <property type="protein sequence ID" value="HHR91943.1"/>
    <property type="molecule type" value="Genomic_DNA"/>
</dbReference>
<proteinExistence type="inferred from homology"/>
<dbReference type="Gene3D" id="3.40.1370.10">
    <property type="match status" value="1"/>
</dbReference>
<dbReference type="Pfam" id="PF00573">
    <property type="entry name" value="Ribosomal_L4"/>
    <property type="match status" value="1"/>
</dbReference>
<dbReference type="GO" id="GO:0003735">
    <property type="term" value="F:structural constituent of ribosome"/>
    <property type="evidence" value="ECO:0007669"/>
    <property type="project" value="InterPro"/>
</dbReference>
<accession>A0A7C5YX89</accession>
<dbReference type="GO" id="GO:0005840">
    <property type="term" value="C:ribosome"/>
    <property type="evidence" value="ECO:0007669"/>
    <property type="project" value="UniProtKB-KW"/>
</dbReference>
<protein>
    <recommendedName>
        <fullName evidence="4">Large ribosomal subunit protein uL4</fullName>
    </recommendedName>
    <alternativeName>
        <fullName evidence="5">50S ribosomal protein L4</fullName>
    </alternativeName>
</protein>
<comment type="caution">
    <text evidence="6">The sequence shown here is derived from an EMBL/GenBank/DDBJ whole genome shotgun (WGS) entry which is preliminary data.</text>
</comment>
<gene>
    <name evidence="6" type="ORF">ENL96_00300</name>
</gene>
<sequence>MLKKIKMVKALMYTKTGVKKGEIELPKSLFGVMPNPFVIAQAVRVSLINRRQGTRCTKGRGDLHYSGKKIYRQKHTGGARHGDRTAAGFRKGAKAHGPKPRIFEAAIPGKIKGSAMLSALSTIAEGKRVKVIDSLNFEKPKLTQKALKILEKIGFDKGLIIYSNIDKNVRLALRNLQQYVLKTAKDVSFYDVVKCGRLLITSEALKDLEKRYKQLKQNK</sequence>
<dbReference type="InterPro" id="IPR002136">
    <property type="entry name" value="Ribosomal_uL4"/>
</dbReference>
<evidence type="ECO:0000256" key="5">
    <source>
        <dbReference type="ARBA" id="ARBA00035462"/>
    </source>
</evidence>
<evidence type="ECO:0000256" key="3">
    <source>
        <dbReference type="ARBA" id="ARBA00023274"/>
    </source>
</evidence>
<name>A0A7C5YX89_UNCC3</name>
<dbReference type="NCBIfam" id="TIGR03953">
    <property type="entry name" value="rplD_bact"/>
    <property type="match status" value="1"/>
</dbReference>
<evidence type="ECO:0000256" key="2">
    <source>
        <dbReference type="ARBA" id="ARBA00022980"/>
    </source>
</evidence>
<dbReference type="InterPro" id="IPR023574">
    <property type="entry name" value="Ribosomal_uL4_dom_sf"/>
</dbReference>
<dbReference type="PANTHER" id="PTHR10746:SF6">
    <property type="entry name" value="LARGE RIBOSOMAL SUBUNIT PROTEIN UL4M"/>
    <property type="match status" value="1"/>
</dbReference>
<dbReference type="AlphaFoldDB" id="A0A7C5YX89"/>
<organism evidence="6">
    <name type="scientific">candidate division CPR3 bacterium</name>
    <dbReference type="NCBI Taxonomy" id="2268181"/>
    <lineage>
        <taxon>Bacteria</taxon>
        <taxon>Bacteria division CPR3</taxon>
    </lineage>
</organism>